<keyword evidence="3" id="KW-0547">Nucleotide-binding</keyword>
<dbReference type="InterPro" id="IPR051681">
    <property type="entry name" value="Ser/Thr_Kinases-Pseudokinases"/>
</dbReference>
<evidence type="ECO:0000256" key="1">
    <source>
        <dbReference type="ARBA" id="ARBA00005843"/>
    </source>
</evidence>
<proteinExistence type="inferred from homology"/>
<dbReference type="InterPro" id="IPR001245">
    <property type="entry name" value="Ser-Thr/Tyr_kinase_cat_dom"/>
</dbReference>
<dbReference type="PANTHER" id="PTHR44329">
    <property type="entry name" value="SERINE/THREONINE-PROTEIN KINASE TNNI3K-RELATED"/>
    <property type="match status" value="1"/>
</dbReference>
<dbReference type="Gene3D" id="1.10.510.10">
    <property type="entry name" value="Transferase(Phosphotransferase) domain 1"/>
    <property type="match status" value="1"/>
</dbReference>
<dbReference type="EMBL" id="OZ019896">
    <property type="protein sequence ID" value="CAK9224369.1"/>
    <property type="molecule type" value="Genomic_DNA"/>
</dbReference>
<dbReference type="InterPro" id="IPR036770">
    <property type="entry name" value="Ankyrin_rpt-contain_sf"/>
</dbReference>
<dbReference type="PROSITE" id="PS50297">
    <property type="entry name" value="ANK_REP_REGION"/>
    <property type="match status" value="2"/>
</dbReference>
<comment type="similarity">
    <text evidence="1">Belongs to the protein kinase superfamily. TKL Ser/Thr protein kinase family.</text>
</comment>
<keyword evidence="3" id="KW-0067">ATP-binding</keyword>
<keyword evidence="2" id="KW-0040">ANK repeat</keyword>
<evidence type="ECO:0000256" key="4">
    <source>
        <dbReference type="SAM" id="MobiDB-lite"/>
    </source>
</evidence>
<dbReference type="InterPro" id="IPR002110">
    <property type="entry name" value="Ankyrin_rpt"/>
</dbReference>
<evidence type="ECO:0000256" key="3">
    <source>
        <dbReference type="PROSITE-ProRule" id="PRU10141"/>
    </source>
</evidence>
<evidence type="ECO:0000256" key="2">
    <source>
        <dbReference type="PROSITE-ProRule" id="PRU00023"/>
    </source>
</evidence>
<gene>
    <name evidence="6" type="ORF">CSSPTR1EN2_LOCUS17297</name>
</gene>
<reference evidence="6" key="1">
    <citation type="submission" date="2024-02" db="EMBL/GenBank/DDBJ databases">
        <authorList>
            <consortium name="ELIXIR-Norway"/>
            <consortium name="Elixir Norway"/>
        </authorList>
    </citation>
    <scope>NUCLEOTIDE SEQUENCE</scope>
</reference>
<dbReference type="Pfam" id="PF12796">
    <property type="entry name" value="Ank_2"/>
    <property type="match status" value="1"/>
</dbReference>
<feature type="repeat" description="ANK" evidence="2">
    <location>
        <begin position="44"/>
        <end position="76"/>
    </location>
</feature>
<dbReference type="SMART" id="SM00248">
    <property type="entry name" value="ANK"/>
    <property type="match status" value="2"/>
</dbReference>
<sequence>MAGARGAQEEEEIGKLLLSASQGDLAGLQTILQGGLAVDSADYDGRTALHLAASEGHVPALKLLLKHKPNVNPVDRKGDTPLANAVEYGHTEICKILQEHGGVVSSVPDYEIPISELEFKQPIGKGAFGEICVAKWRGTTVAAKTILAPLANNPQIVKEFIGELAMLAQLSHPNVVQFLGAVTKTHPLVMVTEYLPKGDLYAHMEKSGRLEAGTAVQFALDIARGMNYLHQHKPKAVVHRDLKPRNLLENEAGHLKVADFGLGKFIGPVTTDGGADLYEMTGETGSYRYMAPEVFLHKHYNETVDVFSFGIIVQEMFEGGPSSRFQYPKEIAIARAKEGQRPPFTVNSYPKGMKQLLKECWDHNPEKRPTFANIITRLEEMQSVIGTQKHHSTDAVPSSNRTHGCNVL</sequence>
<dbReference type="PANTHER" id="PTHR44329:SF62">
    <property type="entry name" value="PROTEIN KINASE DOMAIN-CONTAINING PROTEIN"/>
    <property type="match status" value="1"/>
</dbReference>
<evidence type="ECO:0000259" key="5">
    <source>
        <dbReference type="PROSITE" id="PS50011"/>
    </source>
</evidence>
<organism evidence="6 7">
    <name type="scientific">Sphagnum troendelagicum</name>
    <dbReference type="NCBI Taxonomy" id="128251"/>
    <lineage>
        <taxon>Eukaryota</taxon>
        <taxon>Viridiplantae</taxon>
        <taxon>Streptophyta</taxon>
        <taxon>Embryophyta</taxon>
        <taxon>Bryophyta</taxon>
        <taxon>Sphagnophytina</taxon>
        <taxon>Sphagnopsida</taxon>
        <taxon>Sphagnales</taxon>
        <taxon>Sphagnaceae</taxon>
        <taxon>Sphagnum</taxon>
    </lineage>
</organism>
<dbReference type="InterPro" id="IPR000719">
    <property type="entry name" value="Prot_kinase_dom"/>
</dbReference>
<feature type="region of interest" description="Disordered" evidence="4">
    <location>
        <begin position="387"/>
        <end position="408"/>
    </location>
</feature>
<dbReference type="PRINTS" id="PR00109">
    <property type="entry name" value="TYRKINASE"/>
</dbReference>
<dbReference type="Pfam" id="PF07714">
    <property type="entry name" value="PK_Tyr_Ser-Thr"/>
    <property type="match status" value="1"/>
</dbReference>
<protein>
    <recommendedName>
        <fullName evidence="5">Protein kinase domain-containing protein</fullName>
    </recommendedName>
</protein>
<dbReference type="CDD" id="cd13999">
    <property type="entry name" value="STKc_MAP3K-like"/>
    <property type="match status" value="1"/>
</dbReference>
<feature type="repeat" description="ANK" evidence="2">
    <location>
        <begin position="77"/>
        <end position="109"/>
    </location>
</feature>
<dbReference type="PROSITE" id="PS50088">
    <property type="entry name" value="ANK_REPEAT"/>
    <property type="match status" value="2"/>
</dbReference>
<feature type="domain" description="Protein kinase" evidence="5">
    <location>
        <begin position="117"/>
        <end position="385"/>
    </location>
</feature>
<dbReference type="PIRSF" id="PIRSF000654">
    <property type="entry name" value="Integrin-linked_kinase"/>
    <property type="match status" value="1"/>
</dbReference>
<accession>A0ABP0UQH9</accession>
<evidence type="ECO:0000313" key="7">
    <source>
        <dbReference type="Proteomes" id="UP001497512"/>
    </source>
</evidence>
<dbReference type="Proteomes" id="UP001497512">
    <property type="component" value="Chromosome 4"/>
</dbReference>
<dbReference type="Gene3D" id="1.25.40.20">
    <property type="entry name" value="Ankyrin repeat-containing domain"/>
    <property type="match status" value="1"/>
</dbReference>
<feature type="compositionally biased region" description="Polar residues" evidence="4">
    <location>
        <begin position="395"/>
        <end position="408"/>
    </location>
</feature>
<evidence type="ECO:0000313" key="6">
    <source>
        <dbReference type="EMBL" id="CAK9224369.1"/>
    </source>
</evidence>
<feature type="binding site" evidence="3">
    <location>
        <position position="144"/>
    </location>
    <ligand>
        <name>ATP</name>
        <dbReference type="ChEBI" id="CHEBI:30616"/>
    </ligand>
</feature>
<dbReference type="InterPro" id="IPR011009">
    <property type="entry name" value="Kinase-like_dom_sf"/>
</dbReference>
<keyword evidence="7" id="KW-1185">Reference proteome</keyword>
<dbReference type="Gene3D" id="3.30.200.20">
    <property type="entry name" value="Phosphorylase Kinase, domain 1"/>
    <property type="match status" value="1"/>
</dbReference>
<dbReference type="PROSITE" id="PS00107">
    <property type="entry name" value="PROTEIN_KINASE_ATP"/>
    <property type="match status" value="1"/>
</dbReference>
<dbReference type="InterPro" id="IPR017441">
    <property type="entry name" value="Protein_kinase_ATP_BS"/>
</dbReference>
<dbReference type="SUPFAM" id="SSF48403">
    <property type="entry name" value="Ankyrin repeat"/>
    <property type="match status" value="1"/>
</dbReference>
<dbReference type="SMART" id="SM00220">
    <property type="entry name" value="S_TKc"/>
    <property type="match status" value="1"/>
</dbReference>
<dbReference type="PROSITE" id="PS50011">
    <property type="entry name" value="PROTEIN_KINASE_DOM"/>
    <property type="match status" value="1"/>
</dbReference>
<name>A0ABP0UQH9_9BRYO</name>
<dbReference type="SUPFAM" id="SSF56112">
    <property type="entry name" value="Protein kinase-like (PK-like)"/>
    <property type="match status" value="1"/>
</dbReference>